<keyword evidence="2" id="KW-1185">Reference proteome</keyword>
<name>A0A916QNH0_9GAMM</name>
<dbReference type="EMBL" id="BMIY01000014">
    <property type="protein sequence ID" value="GFZ83544.1"/>
    <property type="molecule type" value="Genomic_DNA"/>
</dbReference>
<dbReference type="InterPro" id="IPR021284">
    <property type="entry name" value="DUF2750"/>
</dbReference>
<dbReference type="AlphaFoldDB" id="A0A916QNH0"/>
<dbReference type="OrthoDB" id="5916942at2"/>
<dbReference type="Proteomes" id="UP000627715">
    <property type="component" value="Unassembled WGS sequence"/>
</dbReference>
<protein>
    <recommendedName>
        <fullName evidence="3">DUF2750 domain-containing protein</fullName>
    </recommendedName>
</protein>
<sequence length="125" mass="14163">MNDTTTNDAPFSDDDQENHQRFLAEVKQSGLVWGLANEDGWAVCPSIEYEETDVFPFWSQEHYAQALCVEEWSVYQAKSISVEDFLIEWLPGMHEDDALVGTNWDAELSGMEVEPADLAKSLSDE</sequence>
<accession>A0A916QNH0</accession>
<organism evidence="1 2">
    <name type="scientific">Pseudohongiella nitratireducens</name>
    <dbReference type="NCBI Taxonomy" id="1768907"/>
    <lineage>
        <taxon>Bacteria</taxon>
        <taxon>Pseudomonadati</taxon>
        <taxon>Pseudomonadota</taxon>
        <taxon>Gammaproteobacteria</taxon>
        <taxon>Pseudomonadales</taxon>
        <taxon>Pseudohongiellaceae</taxon>
        <taxon>Pseudohongiella</taxon>
    </lineage>
</organism>
<evidence type="ECO:0000313" key="2">
    <source>
        <dbReference type="Proteomes" id="UP000627715"/>
    </source>
</evidence>
<comment type="caution">
    <text evidence="1">The sequence shown here is derived from an EMBL/GenBank/DDBJ whole genome shotgun (WGS) entry which is preliminary data.</text>
</comment>
<proteinExistence type="predicted"/>
<dbReference type="RefSeq" id="WP_068810734.1">
    <property type="nucleotide sequence ID" value="NZ_BMIY01000014.1"/>
</dbReference>
<evidence type="ECO:0008006" key="3">
    <source>
        <dbReference type="Google" id="ProtNLM"/>
    </source>
</evidence>
<reference evidence="1" key="2">
    <citation type="submission" date="2020-09" db="EMBL/GenBank/DDBJ databases">
        <authorList>
            <person name="Sun Q."/>
            <person name="Zhou Y."/>
        </authorList>
    </citation>
    <scope>NUCLEOTIDE SEQUENCE</scope>
    <source>
        <strain evidence="1">CGMCC 1.15425</strain>
    </source>
</reference>
<gene>
    <name evidence="1" type="ORF">GCM10011403_28970</name>
</gene>
<reference evidence="1" key="1">
    <citation type="journal article" date="2014" name="Int. J. Syst. Evol. Microbiol.">
        <title>Complete genome sequence of Corynebacterium casei LMG S-19264T (=DSM 44701T), isolated from a smear-ripened cheese.</title>
        <authorList>
            <consortium name="US DOE Joint Genome Institute (JGI-PGF)"/>
            <person name="Walter F."/>
            <person name="Albersmeier A."/>
            <person name="Kalinowski J."/>
            <person name="Ruckert C."/>
        </authorList>
    </citation>
    <scope>NUCLEOTIDE SEQUENCE</scope>
    <source>
        <strain evidence="1">CGMCC 1.15425</strain>
    </source>
</reference>
<evidence type="ECO:0000313" key="1">
    <source>
        <dbReference type="EMBL" id="GFZ83544.1"/>
    </source>
</evidence>
<dbReference type="Pfam" id="PF11042">
    <property type="entry name" value="DUF2750"/>
    <property type="match status" value="1"/>
</dbReference>